<feature type="transmembrane region" description="Helical" evidence="1">
    <location>
        <begin position="12"/>
        <end position="30"/>
    </location>
</feature>
<keyword evidence="1" id="KW-0472">Membrane</keyword>
<feature type="transmembrane region" description="Helical" evidence="1">
    <location>
        <begin position="73"/>
        <end position="91"/>
    </location>
</feature>
<feature type="transmembrane region" description="Helical" evidence="1">
    <location>
        <begin position="36"/>
        <end position="53"/>
    </location>
</feature>
<organism evidence="2 3">
    <name type="scientific">Chryseobacterium defluvii</name>
    <dbReference type="NCBI Taxonomy" id="160396"/>
    <lineage>
        <taxon>Bacteria</taxon>
        <taxon>Pseudomonadati</taxon>
        <taxon>Bacteroidota</taxon>
        <taxon>Flavobacteriia</taxon>
        <taxon>Flavobacteriales</taxon>
        <taxon>Weeksellaceae</taxon>
        <taxon>Chryseobacterium group</taxon>
        <taxon>Chryseobacterium</taxon>
    </lineage>
</organism>
<dbReference type="AlphaFoldDB" id="A0A840KBY0"/>
<gene>
    <name evidence="2" type="ORF">HNP38_001267</name>
</gene>
<sequence length="92" mass="10939">MMKNLTILQIFYGKLLIPTVLFSLLIISLTGFSYQNFGLCFFLIFPLLHYFVYEVRLKNEYYFYANFGFSKRLLWISTLVISLIVKTITLFL</sequence>
<accession>A0A840KBY0</accession>
<keyword evidence="1" id="KW-0812">Transmembrane</keyword>
<dbReference type="RefSeq" id="WP_184186161.1">
    <property type="nucleotide sequence ID" value="NZ_JACHLE010000001.1"/>
</dbReference>
<evidence type="ECO:0000313" key="3">
    <source>
        <dbReference type="Proteomes" id="UP000592180"/>
    </source>
</evidence>
<keyword evidence="1" id="KW-1133">Transmembrane helix</keyword>
<dbReference type="Proteomes" id="UP000592180">
    <property type="component" value="Unassembled WGS sequence"/>
</dbReference>
<comment type="caution">
    <text evidence="2">The sequence shown here is derived from an EMBL/GenBank/DDBJ whole genome shotgun (WGS) entry which is preliminary data.</text>
</comment>
<proteinExistence type="predicted"/>
<protein>
    <recommendedName>
        <fullName evidence="4">UbiA prenyltransferase family protein</fullName>
    </recommendedName>
</protein>
<reference evidence="2 3" key="1">
    <citation type="submission" date="2020-08" db="EMBL/GenBank/DDBJ databases">
        <title>Functional genomics of gut bacteria from endangered species of beetles.</title>
        <authorList>
            <person name="Carlos-Shanley C."/>
        </authorList>
    </citation>
    <scope>NUCLEOTIDE SEQUENCE [LARGE SCALE GENOMIC DNA]</scope>
    <source>
        <strain evidence="2 3">S00151</strain>
    </source>
</reference>
<evidence type="ECO:0000313" key="2">
    <source>
        <dbReference type="EMBL" id="MBB4805995.1"/>
    </source>
</evidence>
<evidence type="ECO:0008006" key="4">
    <source>
        <dbReference type="Google" id="ProtNLM"/>
    </source>
</evidence>
<dbReference type="EMBL" id="JACHLE010000001">
    <property type="protein sequence ID" value="MBB4805995.1"/>
    <property type="molecule type" value="Genomic_DNA"/>
</dbReference>
<keyword evidence="3" id="KW-1185">Reference proteome</keyword>
<evidence type="ECO:0000256" key="1">
    <source>
        <dbReference type="SAM" id="Phobius"/>
    </source>
</evidence>
<name>A0A840KBY0_9FLAO</name>